<keyword evidence="2" id="KW-1185">Reference proteome</keyword>
<name>A0A2S7ZD16_9FIRM</name>
<accession>A0A2S7ZD16</accession>
<comment type="caution">
    <text evidence="1">The sequence shown here is derived from an EMBL/GenBank/DDBJ whole genome shotgun (WGS) entry which is preliminary data.</text>
</comment>
<dbReference type="GO" id="GO:0043565">
    <property type="term" value="F:sequence-specific DNA binding"/>
    <property type="evidence" value="ECO:0007669"/>
    <property type="project" value="InterPro"/>
</dbReference>
<dbReference type="STRING" id="1298594.GCA_001312465_01290"/>
<dbReference type="RefSeq" id="WP_105090459.1">
    <property type="nucleotide sequence ID" value="NZ_PPDB01000001.1"/>
</dbReference>
<evidence type="ECO:0000313" key="1">
    <source>
        <dbReference type="EMBL" id="PQL21017.1"/>
    </source>
</evidence>
<dbReference type="EMBL" id="PPDB01000001">
    <property type="protein sequence ID" value="PQL21017.1"/>
    <property type="molecule type" value="Genomic_DNA"/>
</dbReference>
<proteinExistence type="predicted"/>
<dbReference type="OrthoDB" id="2224275at2"/>
<protein>
    <submittedName>
        <fullName evidence="1">Phage repressor protein</fullName>
    </submittedName>
</protein>
<dbReference type="AlphaFoldDB" id="A0A2S7ZD16"/>
<dbReference type="Proteomes" id="UP000237916">
    <property type="component" value="Unassembled WGS sequence"/>
</dbReference>
<organism evidence="1 2">
    <name type="scientific">Veillonella denticariosi JCM 15641</name>
    <dbReference type="NCBI Taxonomy" id="1298594"/>
    <lineage>
        <taxon>Bacteria</taxon>
        <taxon>Bacillati</taxon>
        <taxon>Bacillota</taxon>
        <taxon>Negativicutes</taxon>
        <taxon>Veillonellales</taxon>
        <taxon>Veillonellaceae</taxon>
        <taxon>Veillonella</taxon>
    </lineage>
</organism>
<evidence type="ECO:0000313" key="2">
    <source>
        <dbReference type="Proteomes" id="UP000237916"/>
    </source>
</evidence>
<gene>
    <name evidence="1" type="ORF">VEHSUH05_00935</name>
</gene>
<sequence>MDVQALKAKILSCGYNIVEFSDRVGIDRSTFYRRLDKDGNNFTIEEALRIKAVLSLTDSEAYSIFLSK</sequence>
<reference evidence="1 2" key="1">
    <citation type="submission" date="2018-01" db="EMBL/GenBank/DDBJ databases">
        <title>Draft genome sequences of clinical isolates and type strains of oral Veillonella including Veillonella infantum sp., nov.</title>
        <authorList>
            <person name="Mashima I."/>
            <person name="Liao Y.-C."/>
            <person name="Sabharwal A."/>
            <person name="Haase E.M."/>
            <person name="Nakazawa F."/>
            <person name="Scannapieco F.A."/>
        </authorList>
    </citation>
    <scope>NUCLEOTIDE SEQUENCE [LARGE SCALE GENOMIC DNA]</scope>
    <source>
        <strain evidence="1 2">JCM 15641</strain>
    </source>
</reference>